<accession>A0A2T7PH68</accession>
<name>A0A2T7PH68_POMCA</name>
<dbReference type="AlphaFoldDB" id="A0A2T7PH68"/>
<evidence type="ECO:0000313" key="1">
    <source>
        <dbReference type="EMBL" id="PVD32758.1"/>
    </source>
</evidence>
<comment type="caution">
    <text evidence="1">The sequence shown here is derived from an EMBL/GenBank/DDBJ whole genome shotgun (WGS) entry which is preliminary data.</text>
</comment>
<proteinExistence type="predicted"/>
<gene>
    <name evidence="1" type="ORF">C0Q70_08204</name>
</gene>
<dbReference type="EMBL" id="PZQS01000004">
    <property type="protein sequence ID" value="PVD32758.1"/>
    <property type="molecule type" value="Genomic_DNA"/>
</dbReference>
<organism evidence="1 2">
    <name type="scientific">Pomacea canaliculata</name>
    <name type="common">Golden apple snail</name>
    <dbReference type="NCBI Taxonomy" id="400727"/>
    <lineage>
        <taxon>Eukaryota</taxon>
        <taxon>Metazoa</taxon>
        <taxon>Spiralia</taxon>
        <taxon>Lophotrochozoa</taxon>
        <taxon>Mollusca</taxon>
        <taxon>Gastropoda</taxon>
        <taxon>Caenogastropoda</taxon>
        <taxon>Architaenioglossa</taxon>
        <taxon>Ampullarioidea</taxon>
        <taxon>Ampullariidae</taxon>
        <taxon>Pomacea</taxon>
    </lineage>
</organism>
<sequence>MALTGDDFTIVCVQCPPPSARQSPCSPPLQVKQLSDSCFRSQKKEKMSEKWQLLSHVVFEQRSDEAAVPRVVGRVMLAEISVHRKKCPPCPNTASPPRQHPALPPVKQASLSGHEMFPMVQQMIEGQRREERMKKKK</sequence>
<evidence type="ECO:0000313" key="2">
    <source>
        <dbReference type="Proteomes" id="UP000245119"/>
    </source>
</evidence>
<dbReference type="Proteomes" id="UP000245119">
    <property type="component" value="Linkage Group LG4"/>
</dbReference>
<protein>
    <submittedName>
        <fullName evidence="1">Uncharacterized protein</fullName>
    </submittedName>
</protein>
<keyword evidence="2" id="KW-1185">Reference proteome</keyword>
<reference evidence="1 2" key="1">
    <citation type="submission" date="2018-04" db="EMBL/GenBank/DDBJ databases">
        <title>The genome of golden apple snail Pomacea canaliculata provides insight into stress tolerance and invasive adaptation.</title>
        <authorList>
            <person name="Liu C."/>
            <person name="Liu B."/>
            <person name="Ren Y."/>
            <person name="Zhang Y."/>
            <person name="Wang H."/>
            <person name="Li S."/>
            <person name="Jiang F."/>
            <person name="Yin L."/>
            <person name="Zhang G."/>
            <person name="Qian W."/>
            <person name="Fan W."/>
        </authorList>
    </citation>
    <scope>NUCLEOTIDE SEQUENCE [LARGE SCALE GENOMIC DNA]</scope>
    <source>
        <strain evidence="1">SZHN2017</strain>
        <tissue evidence="1">Muscle</tissue>
    </source>
</reference>